<organism evidence="1">
    <name type="scientific">Arundo donax</name>
    <name type="common">Giant reed</name>
    <name type="synonym">Donax arundinaceus</name>
    <dbReference type="NCBI Taxonomy" id="35708"/>
    <lineage>
        <taxon>Eukaryota</taxon>
        <taxon>Viridiplantae</taxon>
        <taxon>Streptophyta</taxon>
        <taxon>Embryophyta</taxon>
        <taxon>Tracheophyta</taxon>
        <taxon>Spermatophyta</taxon>
        <taxon>Magnoliopsida</taxon>
        <taxon>Liliopsida</taxon>
        <taxon>Poales</taxon>
        <taxon>Poaceae</taxon>
        <taxon>PACMAD clade</taxon>
        <taxon>Arundinoideae</taxon>
        <taxon>Arundineae</taxon>
        <taxon>Arundo</taxon>
    </lineage>
</organism>
<reference evidence="1" key="1">
    <citation type="submission" date="2014-09" db="EMBL/GenBank/DDBJ databases">
        <authorList>
            <person name="Magalhaes I.L.F."/>
            <person name="Oliveira U."/>
            <person name="Santos F.R."/>
            <person name="Vidigal T.H.D.A."/>
            <person name="Brescovit A.D."/>
            <person name="Santos A.J."/>
        </authorList>
    </citation>
    <scope>NUCLEOTIDE SEQUENCE</scope>
    <source>
        <tissue evidence="1">Shoot tissue taken approximately 20 cm above the soil surface</tissue>
    </source>
</reference>
<dbReference type="EMBL" id="GBRH01192276">
    <property type="protein sequence ID" value="JAE05620.1"/>
    <property type="molecule type" value="Transcribed_RNA"/>
</dbReference>
<name>A0A0A9JHZ8_ARUDO</name>
<accession>A0A0A9JHZ8</accession>
<sequence length="16" mass="1774">MRRKGGLASASTQVRR</sequence>
<dbReference type="AlphaFoldDB" id="A0A0A9JHZ8"/>
<protein>
    <submittedName>
        <fullName evidence="1">Uncharacterized protein</fullName>
    </submittedName>
</protein>
<reference evidence="1" key="2">
    <citation type="journal article" date="2015" name="Data Brief">
        <title>Shoot transcriptome of the giant reed, Arundo donax.</title>
        <authorList>
            <person name="Barrero R.A."/>
            <person name="Guerrero F.D."/>
            <person name="Moolhuijzen P."/>
            <person name="Goolsby J.A."/>
            <person name="Tidwell J."/>
            <person name="Bellgard S.E."/>
            <person name="Bellgard M.I."/>
        </authorList>
    </citation>
    <scope>NUCLEOTIDE SEQUENCE</scope>
    <source>
        <tissue evidence="1">Shoot tissue taken approximately 20 cm above the soil surface</tissue>
    </source>
</reference>
<evidence type="ECO:0000313" key="1">
    <source>
        <dbReference type="EMBL" id="JAE05620.1"/>
    </source>
</evidence>
<proteinExistence type="predicted"/>